<evidence type="ECO:0000313" key="16">
    <source>
        <dbReference type="EMBL" id="KAG7319233.1"/>
    </source>
</evidence>
<keyword evidence="7" id="KW-1003">Cell membrane</keyword>
<reference evidence="16 17" key="1">
    <citation type="submission" date="2021-06" db="EMBL/GenBank/DDBJ databases">
        <title>Chromosome-level genome assembly of the red-tail catfish (Hemibagrus wyckioides).</title>
        <authorList>
            <person name="Shao F."/>
        </authorList>
    </citation>
    <scope>NUCLEOTIDE SEQUENCE [LARGE SCALE GENOMIC DNA]</scope>
    <source>
        <strain evidence="16">EC202008001</strain>
        <tissue evidence="16">Blood</tissue>
    </source>
</reference>
<feature type="transmembrane region" description="Helical" evidence="14">
    <location>
        <begin position="124"/>
        <end position="145"/>
    </location>
</feature>
<dbReference type="AlphaFoldDB" id="A0A9D3SH23"/>
<evidence type="ECO:0000256" key="2">
    <source>
        <dbReference type="ARBA" id="ARBA00004135"/>
    </source>
</evidence>
<feature type="transmembrane region" description="Helical" evidence="14">
    <location>
        <begin position="12"/>
        <end position="35"/>
    </location>
</feature>
<dbReference type="GO" id="GO:0070837">
    <property type="term" value="P:dehydroascorbic acid transport"/>
    <property type="evidence" value="ECO:0007669"/>
    <property type="project" value="TreeGrafter"/>
</dbReference>
<keyword evidence="6" id="KW-0813">Transport</keyword>
<keyword evidence="8" id="KW-0762">Sugar transport</keyword>
<dbReference type="InterPro" id="IPR036259">
    <property type="entry name" value="MFS_trans_sf"/>
</dbReference>
<dbReference type="SUPFAM" id="SSF103473">
    <property type="entry name" value="MFS general substrate transporter"/>
    <property type="match status" value="1"/>
</dbReference>
<evidence type="ECO:0000256" key="9">
    <source>
        <dbReference type="ARBA" id="ARBA00022692"/>
    </source>
</evidence>
<feature type="transmembrane region" description="Helical" evidence="14">
    <location>
        <begin position="99"/>
        <end position="118"/>
    </location>
</feature>
<evidence type="ECO:0000256" key="4">
    <source>
        <dbReference type="ARBA" id="ARBA00007004"/>
    </source>
</evidence>
<evidence type="ECO:0000259" key="15">
    <source>
        <dbReference type="PROSITE" id="PS50850"/>
    </source>
</evidence>
<evidence type="ECO:0000256" key="10">
    <source>
        <dbReference type="ARBA" id="ARBA00022989"/>
    </source>
</evidence>
<evidence type="ECO:0000256" key="14">
    <source>
        <dbReference type="SAM" id="Phobius"/>
    </source>
</evidence>
<feature type="transmembrane region" description="Helical" evidence="14">
    <location>
        <begin position="188"/>
        <end position="209"/>
    </location>
</feature>
<dbReference type="OrthoDB" id="4142200at2759"/>
<keyword evidence="17" id="KW-1185">Reference proteome</keyword>
<dbReference type="PANTHER" id="PTHR23503">
    <property type="entry name" value="SOLUTE CARRIER FAMILY 2"/>
    <property type="match status" value="1"/>
</dbReference>
<dbReference type="PROSITE" id="PS50850">
    <property type="entry name" value="MFS"/>
    <property type="match status" value="1"/>
</dbReference>
<feature type="transmembrane region" description="Helical" evidence="14">
    <location>
        <begin position="436"/>
        <end position="456"/>
    </location>
</feature>
<dbReference type="GO" id="GO:0042383">
    <property type="term" value="C:sarcolemma"/>
    <property type="evidence" value="ECO:0007669"/>
    <property type="project" value="UniProtKB-SubCell"/>
</dbReference>
<evidence type="ECO:0000256" key="1">
    <source>
        <dbReference type="ARBA" id="ARBA00000590"/>
    </source>
</evidence>
<protein>
    <recommendedName>
        <fullName evidence="5">Solute carrier family 2, facilitated glucose transporter member 5</fullName>
    </recommendedName>
    <alternativeName>
        <fullName evidence="13">Fructose transporter</fullName>
    </alternativeName>
    <alternativeName>
        <fullName evidence="12">Glucose transporter type 5, small intestine</fullName>
    </alternativeName>
</protein>
<dbReference type="InterPro" id="IPR005828">
    <property type="entry name" value="MFS_sugar_transport-like"/>
</dbReference>
<evidence type="ECO:0000256" key="13">
    <source>
        <dbReference type="ARBA" id="ARBA00031099"/>
    </source>
</evidence>
<dbReference type="FunFam" id="1.20.1250.20:FF:001511">
    <property type="entry name" value="Solute carrier family 2, facilitated glucose transporter member 5"/>
    <property type="match status" value="1"/>
</dbReference>
<dbReference type="Proteomes" id="UP000824219">
    <property type="component" value="Linkage Group LG21"/>
</dbReference>
<dbReference type="GO" id="GO:1990539">
    <property type="term" value="P:fructose import across plasma membrane"/>
    <property type="evidence" value="ECO:0007669"/>
    <property type="project" value="UniProtKB-ARBA"/>
</dbReference>
<dbReference type="PANTHER" id="PTHR23503:SF130">
    <property type="entry name" value="SOLUTE CARRIER FAMILY 2 (FACILITATED GLUCOSE TRANSPORTER), MEMBER 9-LIKE 1"/>
    <property type="match status" value="1"/>
</dbReference>
<dbReference type="GO" id="GO:0046323">
    <property type="term" value="P:D-glucose import"/>
    <property type="evidence" value="ECO:0007669"/>
    <property type="project" value="TreeGrafter"/>
</dbReference>
<evidence type="ECO:0000256" key="11">
    <source>
        <dbReference type="ARBA" id="ARBA00023136"/>
    </source>
</evidence>
<feature type="transmembrane region" description="Helical" evidence="14">
    <location>
        <begin position="312"/>
        <end position="332"/>
    </location>
</feature>
<sequence length="490" mass="53753">MESSVKQLVQGKALLFIIVVGLGGSFQIGCHVTLISSPYPFINSFINSSWTQQYGQAPGEDTLTLLWATFVAFYSIGALFGGISVQFVLNLLGRKKAMMWNSMLNIVAVAIMMTSRAANSFEMIILARFLFGVTSGLGGNIHSIYLGESSPKNIRGAVSVTMATFSSIGKLAGQIAGLSEILGREDLWHILLCVPAFIGFVQIFALPLFPEAPGYLLIEKGKLEECKKALQYLWGPGDYKLELEEMQEEQAALKGQRNKNLFELLTDSTVRWQCLSLVVLFGCIQFCGIAGISIFAYSLFQEAGIPMDKIRYVTLGVGALEILTTITCSMIIERVGRRLLLWGGFGIMAVLMVLLTITLQLKDYDFWVPYCSIALVFLFVISFGGGPAGVTVPLSYEMFVQSDRSAAFVLLGLVVWGGLAVFGFVFPFLLDAIKSFSFLLFACICLAGSLYSVFILPETKGKTPLEIAEDFRKIRLCDSATEDECLETKL</sequence>
<feature type="transmembrane region" description="Helical" evidence="14">
    <location>
        <begin position="406"/>
        <end position="430"/>
    </location>
</feature>
<dbReference type="EMBL" id="JAHKSW010000021">
    <property type="protein sequence ID" value="KAG7319233.1"/>
    <property type="molecule type" value="Genomic_DNA"/>
</dbReference>
<feature type="transmembrane region" description="Helical" evidence="14">
    <location>
        <begin position="367"/>
        <end position="394"/>
    </location>
</feature>
<name>A0A9D3SH23_9TELE</name>
<evidence type="ECO:0000256" key="3">
    <source>
        <dbReference type="ARBA" id="ARBA00004651"/>
    </source>
</evidence>
<organism evidence="16 17">
    <name type="scientific">Hemibagrus wyckioides</name>
    <dbReference type="NCBI Taxonomy" id="337641"/>
    <lineage>
        <taxon>Eukaryota</taxon>
        <taxon>Metazoa</taxon>
        <taxon>Chordata</taxon>
        <taxon>Craniata</taxon>
        <taxon>Vertebrata</taxon>
        <taxon>Euteleostomi</taxon>
        <taxon>Actinopterygii</taxon>
        <taxon>Neopterygii</taxon>
        <taxon>Teleostei</taxon>
        <taxon>Ostariophysi</taxon>
        <taxon>Siluriformes</taxon>
        <taxon>Bagridae</taxon>
        <taxon>Hemibagrus</taxon>
    </lineage>
</organism>
<keyword evidence="11 14" id="KW-0472">Membrane</keyword>
<dbReference type="InterPro" id="IPR020846">
    <property type="entry name" value="MFS_dom"/>
</dbReference>
<feature type="domain" description="Major facilitator superfamily (MFS) profile" evidence="15">
    <location>
        <begin position="17"/>
        <end position="460"/>
    </location>
</feature>
<evidence type="ECO:0000256" key="12">
    <source>
        <dbReference type="ARBA" id="ARBA00029961"/>
    </source>
</evidence>
<comment type="caution">
    <text evidence="16">The sequence shown here is derived from an EMBL/GenBank/DDBJ whole genome shotgun (WGS) entry which is preliminary data.</text>
</comment>
<dbReference type="Pfam" id="PF00083">
    <property type="entry name" value="Sugar_tr"/>
    <property type="match status" value="1"/>
</dbReference>
<feature type="transmembrane region" description="Helical" evidence="14">
    <location>
        <begin position="274"/>
        <end position="300"/>
    </location>
</feature>
<accession>A0A9D3SH23</accession>
<dbReference type="Gene3D" id="1.20.1250.20">
    <property type="entry name" value="MFS general substrate transporter like domains"/>
    <property type="match status" value="1"/>
</dbReference>
<dbReference type="InterPro" id="IPR045263">
    <property type="entry name" value="GLUT"/>
</dbReference>
<feature type="transmembrane region" description="Helical" evidence="14">
    <location>
        <begin position="65"/>
        <end position="92"/>
    </location>
</feature>
<gene>
    <name evidence="16" type="ORF">KOW79_017707</name>
</gene>
<proteinExistence type="inferred from homology"/>
<dbReference type="GO" id="GO:0055056">
    <property type="term" value="F:D-glucose transmembrane transporter activity"/>
    <property type="evidence" value="ECO:0007669"/>
    <property type="project" value="TreeGrafter"/>
</dbReference>
<dbReference type="PROSITE" id="PS00217">
    <property type="entry name" value="SUGAR_TRANSPORT_2"/>
    <property type="match status" value="1"/>
</dbReference>
<comment type="subcellular location">
    <subcellularLocation>
        <location evidence="2">Cell membrane</location>
        <location evidence="2">Sarcolemma</location>
    </subcellularLocation>
    <subcellularLocation>
        <location evidence="3">Cell membrane</location>
        <topology evidence="3">Multi-pass membrane protein</topology>
    </subcellularLocation>
</comment>
<feature type="transmembrane region" description="Helical" evidence="14">
    <location>
        <begin position="339"/>
        <end position="361"/>
    </location>
</feature>
<keyword evidence="10 14" id="KW-1133">Transmembrane helix</keyword>
<evidence type="ECO:0000256" key="6">
    <source>
        <dbReference type="ARBA" id="ARBA00022448"/>
    </source>
</evidence>
<comment type="similarity">
    <text evidence="4">Belongs to the major facilitator superfamily. Sugar transporter (TC 2.A.1.1) family. Glucose transporter subfamily.</text>
</comment>
<dbReference type="InterPro" id="IPR005829">
    <property type="entry name" value="Sugar_transporter_CS"/>
</dbReference>
<keyword evidence="9 14" id="KW-0812">Transmembrane</keyword>
<feature type="transmembrane region" description="Helical" evidence="14">
    <location>
        <begin position="157"/>
        <end position="176"/>
    </location>
</feature>
<evidence type="ECO:0000256" key="7">
    <source>
        <dbReference type="ARBA" id="ARBA00022475"/>
    </source>
</evidence>
<evidence type="ECO:0000313" key="17">
    <source>
        <dbReference type="Proteomes" id="UP000824219"/>
    </source>
</evidence>
<evidence type="ECO:0000256" key="5">
    <source>
        <dbReference type="ARBA" id="ARBA00015973"/>
    </source>
</evidence>
<dbReference type="GO" id="GO:0005353">
    <property type="term" value="F:fructose transmembrane transporter activity"/>
    <property type="evidence" value="ECO:0007669"/>
    <property type="project" value="UniProtKB-ARBA"/>
</dbReference>
<comment type="catalytic activity">
    <reaction evidence="1">
        <text>D-fructose(out) = D-fructose(in)</text>
        <dbReference type="Rhea" id="RHEA:60372"/>
        <dbReference type="ChEBI" id="CHEBI:37721"/>
    </reaction>
</comment>
<evidence type="ECO:0000256" key="8">
    <source>
        <dbReference type="ARBA" id="ARBA00022597"/>
    </source>
</evidence>